<dbReference type="SMART" id="SM00388">
    <property type="entry name" value="HisKA"/>
    <property type="match status" value="1"/>
</dbReference>
<comment type="subcellular location">
    <subcellularLocation>
        <location evidence="3">Cell membrane</location>
    </subcellularLocation>
</comment>
<dbReference type="SMART" id="SM00304">
    <property type="entry name" value="HAMP"/>
    <property type="match status" value="1"/>
</dbReference>
<reference evidence="16 17" key="1">
    <citation type="submission" date="2020-07" db="EMBL/GenBank/DDBJ databases">
        <title>Sequencing the genomes of 1000 actinobacteria strains.</title>
        <authorList>
            <person name="Klenk H.-P."/>
        </authorList>
    </citation>
    <scope>NUCLEOTIDE SEQUENCE [LARGE SCALE GENOMIC DNA]</scope>
    <source>
        <strain evidence="16 17">DSM 102047</strain>
    </source>
</reference>
<comment type="catalytic activity">
    <reaction evidence="1">
        <text>ATP + protein L-histidine = ADP + protein N-phospho-L-histidine.</text>
        <dbReference type="EC" id="2.7.13.3"/>
    </reaction>
</comment>
<evidence type="ECO:0000256" key="6">
    <source>
        <dbReference type="ARBA" id="ARBA00022679"/>
    </source>
</evidence>
<keyword evidence="7 13" id="KW-0812">Transmembrane</keyword>
<evidence type="ECO:0000256" key="7">
    <source>
        <dbReference type="ARBA" id="ARBA00022692"/>
    </source>
</evidence>
<keyword evidence="11 13" id="KW-0472">Membrane</keyword>
<keyword evidence="8 16" id="KW-0418">Kinase</keyword>
<evidence type="ECO:0000256" key="11">
    <source>
        <dbReference type="ARBA" id="ARBA00023136"/>
    </source>
</evidence>
<evidence type="ECO:0000256" key="13">
    <source>
        <dbReference type="SAM" id="Phobius"/>
    </source>
</evidence>
<dbReference type="GO" id="GO:0005509">
    <property type="term" value="F:calcium ion binding"/>
    <property type="evidence" value="ECO:0007669"/>
    <property type="project" value="UniProtKB-ARBA"/>
</dbReference>
<dbReference type="PRINTS" id="PR00344">
    <property type="entry name" value="BCTRLSENSOR"/>
</dbReference>
<dbReference type="EMBL" id="JACBYQ010000002">
    <property type="protein sequence ID" value="NYE95816.1"/>
    <property type="molecule type" value="Genomic_DNA"/>
</dbReference>
<evidence type="ECO:0000256" key="12">
    <source>
        <dbReference type="SAM" id="MobiDB-lite"/>
    </source>
</evidence>
<proteinExistence type="predicted"/>
<dbReference type="CDD" id="cd00082">
    <property type="entry name" value="HisKA"/>
    <property type="match status" value="1"/>
</dbReference>
<evidence type="ECO:0000259" key="14">
    <source>
        <dbReference type="PROSITE" id="PS50109"/>
    </source>
</evidence>
<name>A0A7Y9LUG4_9MICC</name>
<dbReference type="InterPro" id="IPR036097">
    <property type="entry name" value="HisK_dim/P_sf"/>
</dbReference>
<dbReference type="Gene3D" id="6.10.340.10">
    <property type="match status" value="1"/>
</dbReference>
<keyword evidence="9 13" id="KW-1133">Transmembrane helix</keyword>
<dbReference type="InterPro" id="IPR004358">
    <property type="entry name" value="Sig_transdc_His_kin-like_C"/>
</dbReference>
<dbReference type="RefSeq" id="WP_343046303.1">
    <property type="nucleotide sequence ID" value="NZ_JACBYQ010000002.1"/>
</dbReference>
<protein>
    <recommendedName>
        <fullName evidence="4">histidine kinase</fullName>
        <ecNumber evidence="4">2.7.13.3</ecNumber>
    </recommendedName>
</protein>
<dbReference type="GO" id="GO:0005886">
    <property type="term" value="C:plasma membrane"/>
    <property type="evidence" value="ECO:0007669"/>
    <property type="project" value="UniProtKB-SubCell"/>
</dbReference>
<dbReference type="InterPro" id="IPR003594">
    <property type="entry name" value="HATPase_dom"/>
</dbReference>
<dbReference type="Pfam" id="PF00512">
    <property type="entry name" value="HisKA"/>
    <property type="match status" value="1"/>
</dbReference>
<comment type="cofactor">
    <cofactor evidence="2">
        <name>a divalent metal cation</name>
        <dbReference type="ChEBI" id="CHEBI:60240"/>
    </cofactor>
</comment>
<dbReference type="InterPro" id="IPR036890">
    <property type="entry name" value="HATPase_C_sf"/>
</dbReference>
<dbReference type="FunFam" id="1.10.287.130:FF:000001">
    <property type="entry name" value="Two-component sensor histidine kinase"/>
    <property type="match status" value="1"/>
</dbReference>
<evidence type="ECO:0000256" key="10">
    <source>
        <dbReference type="ARBA" id="ARBA00023012"/>
    </source>
</evidence>
<evidence type="ECO:0000256" key="2">
    <source>
        <dbReference type="ARBA" id="ARBA00001968"/>
    </source>
</evidence>
<dbReference type="InterPro" id="IPR003660">
    <property type="entry name" value="HAMP_dom"/>
</dbReference>
<dbReference type="InterPro" id="IPR050428">
    <property type="entry name" value="TCS_sensor_his_kinase"/>
</dbReference>
<dbReference type="PANTHER" id="PTHR45436">
    <property type="entry name" value="SENSOR HISTIDINE KINASE YKOH"/>
    <property type="match status" value="1"/>
</dbReference>
<dbReference type="PANTHER" id="PTHR45436:SF5">
    <property type="entry name" value="SENSOR HISTIDINE KINASE TRCS"/>
    <property type="match status" value="1"/>
</dbReference>
<keyword evidence="10" id="KW-0902">Two-component regulatory system</keyword>
<evidence type="ECO:0000256" key="9">
    <source>
        <dbReference type="ARBA" id="ARBA00022989"/>
    </source>
</evidence>
<feature type="domain" description="HAMP" evidence="15">
    <location>
        <begin position="209"/>
        <end position="271"/>
    </location>
</feature>
<dbReference type="Proteomes" id="UP000521748">
    <property type="component" value="Unassembled WGS sequence"/>
</dbReference>
<dbReference type="Pfam" id="PF02518">
    <property type="entry name" value="HATPase_c"/>
    <property type="match status" value="1"/>
</dbReference>
<dbReference type="FunFam" id="3.30.565.10:FF:000006">
    <property type="entry name" value="Sensor histidine kinase WalK"/>
    <property type="match status" value="1"/>
</dbReference>
<dbReference type="PROSITE" id="PS50109">
    <property type="entry name" value="HIS_KIN"/>
    <property type="match status" value="1"/>
</dbReference>
<sequence>MSKTTPVGSSTASAPAPKSASRRQLPEWLKFSQWSLRSKMVMATLALLTAICFIVGLVCFASMSVVLNGRLKETLLNTSRQVTTYVASGNTNPATYPGVGYGTLIAQVKGGVLLTQPTLVSNVVGSKNVEASDISTIASVEPTDGQVDKHLSFGDYRFIAVPLSDGTTVITGIPTDDVNDPLATLISTIILVSASGLLAMGLVGTVIIRRAMAPLNQLSAVATRVSQLPLNEGEVTLAERVPSSAANHNTEVGAVGLALNRMLDNVAQALQARQRSETKVRQFVADASHELRTPLTAIRGYTEMLRMTEDLSPSGEKSLSRVESQSKRMGAMVEDLLTLARLDEGKPLELADTEMTQLVLETVNDMKVAIGDHRWQLDLPSDPFIIKADAGAIRQVLLNLLSNAAKHTDAGTVVVTSLRNVENNMLRLSVRDSGPGIAPEFQADIFDRFSRADVARSGHDGTTGLGLSIVHAIVQAHGGKITLKSEPGHTEFMVDLPRGIAPTPQG</sequence>
<dbReference type="Gene3D" id="1.10.287.130">
    <property type="match status" value="1"/>
</dbReference>
<dbReference type="InterPro" id="IPR005467">
    <property type="entry name" value="His_kinase_dom"/>
</dbReference>
<dbReference type="Gene3D" id="3.30.565.10">
    <property type="entry name" value="Histidine kinase-like ATPase, C-terminal domain"/>
    <property type="match status" value="1"/>
</dbReference>
<dbReference type="SUPFAM" id="SSF47384">
    <property type="entry name" value="Homodimeric domain of signal transducing histidine kinase"/>
    <property type="match status" value="1"/>
</dbReference>
<evidence type="ECO:0000313" key="17">
    <source>
        <dbReference type="Proteomes" id="UP000521748"/>
    </source>
</evidence>
<keyword evidence="6 16" id="KW-0808">Transferase</keyword>
<gene>
    <name evidence="16" type="ORF">FHU41_002066</name>
</gene>
<evidence type="ECO:0000256" key="5">
    <source>
        <dbReference type="ARBA" id="ARBA00022553"/>
    </source>
</evidence>
<evidence type="ECO:0000256" key="1">
    <source>
        <dbReference type="ARBA" id="ARBA00000085"/>
    </source>
</evidence>
<feature type="transmembrane region" description="Helical" evidence="13">
    <location>
        <begin position="40"/>
        <end position="67"/>
    </location>
</feature>
<accession>A0A7Y9LUG4</accession>
<dbReference type="GO" id="GO:0000155">
    <property type="term" value="F:phosphorelay sensor kinase activity"/>
    <property type="evidence" value="ECO:0007669"/>
    <property type="project" value="InterPro"/>
</dbReference>
<evidence type="ECO:0000256" key="8">
    <source>
        <dbReference type="ARBA" id="ARBA00022777"/>
    </source>
</evidence>
<dbReference type="SMART" id="SM00387">
    <property type="entry name" value="HATPase_c"/>
    <property type="match status" value="1"/>
</dbReference>
<evidence type="ECO:0000256" key="4">
    <source>
        <dbReference type="ARBA" id="ARBA00012438"/>
    </source>
</evidence>
<dbReference type="PROSITE" id="PS50885">
    <property type="entry name" value="HAMP"/>
    <property type="match status" value="1"/>
</dbReference>
<feature type="transmembrane region" description="Helical" evidence="13">
    <location>
        <begin position="182"/>
        <end position="208"/>
    </location>
</feature>
<keyword evidence="5" id="KW-0597">Phosphoprotein</keyword>
<feature type="region of interest" description="Disordered" evidence="12">
    <location>
        <begin position="1"/>
        <end position="21"/>
    </location>
</feature>
<comment type="caution">
    <text evidence="16">The sequence shown here is derived from an EMBL/GenBank/DDBJ whole genome shotgun (WGS) entry which is preliminary data.</text>
</comment>
<feature type="domain" description="Histidine kinase" evidence="14">
    <location>
        <begin position="286"/>
        <end position="500"/>
    </location>
</feature>
<keyword evidence="17" id="KW-1185">Reference proteome</keyword>
<evidence type="ECO:0000256" key="3">
    <source>
        <dbReference type="ARBA" id="ARBA00004236"/>
    </source>
</evidence>
<feature type="compositionally biased region" description="Low complexity" evidence="12">
    <location>
        <begin position="9"/>
        <end position="19"/>
    </location>
</feature>
<dbReference type="AlphaFoldDB" id="A0A7Y9LUG4"/>
<dbReference type="EC" id="2.7.13.3" evidence="4"/>
<dbReference type="InterPro" id="IPR003661">
    <property type="entry name" value="HisK_dim/P_dom"/>
</dbReference>
<evidence type="ECO:0000313" key="16">
    <source>
        <dbReference type="EMBL" id="NYE95816.1"/>
    </source>
</evidence>
<organism evidence="16 17">
    <name type="scientific">Psychromicrobium silvestre</name>
    <dbReference type="NCBI Taxonomy" id="1645614"/>
    <lineage>
        <taxon>Bacteria</taxon>
        <taxon>Bacillati</taxon>
        <taxon>Actinomycetota</taxon>
        <taxon>Actinomycetes</taxon>
        <taxon>Micrococcales</taxon>
        <taxon>Micrococcaceae</taxon>
        <taxon>Psychromicrobium</taxon>
    </lineage>
</organism>
<evidence type="ECO:0000259" key="15">
    <source>
        <dbReference type="PROSITE" id="PS50885"/>
    </source>
</evidence>
<dbReference type="SUPFAM" id="SSF55874">
    <property type="entry name" value="ATPase domain of HSP90 chaperone/DNA topoisomerase II/histidine kinase"/>
    <property type="match status" value="1"/>
</dbReference>